<dbReference type="GO" id="GO:0006432">
    <property type="term" value="P:phenylalanyl-tRNA aminoacylation"/>
    <property type="evidence" value="ECO:0007669"/>
    <property type="project" value="UniProtKB-UniRule"/>
</dbReference>
<keyword evidence="21" id="KW-1185">Reference proteome</keyword>
<evidence type="ECO:0000256" key="9">
    <source>
        <dbReference type="ARBA" id="ARBA00022840"/>
    </source>
</evidence>
<keyword evidence="9 15" id="KW-0067">ATP-binding</keyword>
<protein>
    <recommendedName>
        <fullName evidence="15">Phenylalanine--tRNA ligase beta subunit</fullName>
        <ecNumber evidence="15">6.1.1.20</ecNumber>
    </recommendedName>
    <alternativeName>
        <fullName evidence="15">Phenylalanyl-tRNA synthetase beta subunit</fullName>
        <shortName evidence="15">PheRS</shortName>
    </alternativeName>
</protein>
<dbReference type="InterPro" id="IPR045060">
    <property type="entry name" value="Phe-tRNA-ligase_IIc_bsu"/>
</dbReference>
<keyword evidence="13 15" id="KW-0030">Aminoacyl-tRNA synthetase</keyword>
<evidence type="ECO:0000256" key="1">
    <source>
        <dbReference type="ARBA" id="ARBA00004496"/>
    </source>
</evidence>
<dbReference type="GO" id="GO:0000287">
    <property type="term" value="F:magnesium ion binding"/>
    <property type="evidence" value="ECO:0007669"/>
    <property type="project" value="UniProtKB-UniRule"/>
</dbReference>
<dbReference type="SUPFAM" id="SSF46955">
    <property type="entry name" value="Putative DNA-binding domain"/>
    <property type="match status" value="1"/>
</dbReference>
<feature type="domain" description="TRNA-binding" evidence="17">
    <location>
        <begin position="42"/>
        <end position="155"/>
    </location>
</feature>
<dbReference type="InterPro" id="IPR020825">
    <property type="entry name" value="Phe-tRNA_synthase-like_B3/B4"/>
</dbReference>
<evidence type="ECO:0000256" key="14">
    <source>
        <dbReference type="ARBA" id="ARBA00049255"/>
    </source>
</evidence>
<dbReference type="CDD" id="cd00769">
    <property type="entry name" value="PheRS_beta_core"/>
    <property type="match status" value="1"/>
</dbReference>
<dbReference type="PANTHER" id="PTHR10947">
    <property type="entry name" value="PHENYLALANYL-TRNA SYNTHETASE BETA CHAIN AND LEUCINE-RICH REPEAT-CONTAINING PROTEIN 47"/>
    <property type="match status" value="1"/>
</dbReference>
<evidence type="ECO:0000259" key="19">
    <source>
        <dbReference type="PROSITE" id="PS51483"/>
    </source>
</evidence>
<dbReference type="Pfam" id="PF01588">
    <property type="entry name" value="tRNA_bind"/>
    <property type="match status" value="1"/>
</dbReference>
<organism evidence="20 21">
    <name type="scientific">Parapedobacter pyrenivorans</name>
    <dbReference type="NCBI Taxonomy" id="1305674"/>
    <lineage>
        <taxon>Bacteria</taxon>
        <taxon>Pseudomonadati</taxon>
        <taxon>Bacteroidota</taxon>
        <taxon>Sphingobacteriia</taxon>
        <taxon>Sphingobacteriales</taxon>
        <taxon>Sphingobacteriaceae</taxon>
        <taxon>Parapedobacter</taxon>
    </lineage>
</organism>
<keyword evidence="6 15" id="KW-0436">Ligase</keyword>
<dbReference type="Pfam" id="PF03147">
    <property type="entry name" value="FDX-ACB"/>
    <property type="match status" value="1"/>
</dbReference>
<dbReference type="Pfam" id="PF03483">
    <property type="entry name" value="B3_4"/>
    <property type="match status" value="1"/>
</dbReference>
<feature type="domain" description="FDX-ACB" evidence="18">
    <location>
        <begin position="704"/>
        <end position="797"/>
    </location>
</feature>
<dbReference type="InterPro" id="IPR045864">
    <property type="entry name" value="aa-tRNA-synth_II/BPL/LPL"/>
</dbReference>
<dbReference type="InterPro" id="IPR004532">
    <property type="entry name" value="Phe-tRNA-ligase_IIc_bsu_bact"/>
</dbReference>
<dbReference type="Gene3D" id="3.30.70.380">
    <property type="entry name" value="Ferrodoxin-fold anticodon-binding domain"/>
    <property type="match status" value="1"/>
</dbReference>
<evidence type="ECO:0000256" key="6">
    <source>
        <dbReference type="ARBA" id="ARBA00022598"/>
    </source>
</evidence>
<dbReference type="Proteomes" id="UP000660862">
    <property type="component" value="Unassembled WGS sequence"/>
</dbReference>
<comment type="subcellular location">
    <subcellularLocation>
        <location evidence="1 15">Cytoplasm</location>
    </subcellularLocation>
</comment>
<comment type="caution">
    <text evidence="20">The sequence shown here is derived from an EMBL/GenBank/DDBJ whole genome shotgun (WGS) entry which is preliminary data.</text>
</comment>
<evidence type="ECO:0000256" key="3">
    <source>
        <dbReference type="ARBA" id="ARBA00011209"/>
    </source>
</evidence>
<dbReference type="Pfam" id="PF03484">
    <property type="entry name" value="B5"/>
    <property type="match status" value="1"/>
</dbReference>
<dbReference type="InterPro" id="IPR005146">
    <property type="entry name" value="B3/B4_tRNA-bd"/>
</dbReference>
<evidence type="ECO:0000313" key="20">
    <source>
        <dbReference type="EMBL" id="GGH05660.1"/>
    </source>
</evidence>
<dbReference type="InterPro" id="IPR033714">
    <property type="entry name" value="tRNA_bind_bactPheRS"/>
</dbReference>
<dbReference type="HAMAP" id="MF_00283">
    <property type="entry name" value="Phe_tRNA_synth_beta1"/>
    <property type="match status" value="1"/>
</dbReference>
<keyword evidence="8 15" id="KW-0547">Nucleotide-binding</keyword>
<keyword evidence="7 15" id="KW-0479">Metal-binding</keyword>
<evidence type="ECO:0000256" key="8">
    <source>
        <dbReference type="ARBA" id="ARBA00022741"/>
    </source>
</evidence>
<comment type="similarity">
    <text evidence="2 15">Belongs to the phenylalanyl-tRNA synthetase beta subunit family. Type 1 subfamily.</text>
</comment>
<dbReference type="EMBL" id="BMER01000007">
    <property type="protein sequence ID" value="GGH05660.1"/>
    <property type="molecule type" value="Genomic_DNA"/>
</dbReference>
<dbReference type="Gene3D" id="2.40.50.140">
    <property type="entry name" value="Nucleic acid-binding proteins"/>
    <property type="match status" value="1"/>
</dbReference>
<dbReference type="SMART" id="SM00896">
    <property type="entry name" value="FDX-ACB"/>
    <property type="match status" value="1"/>
</dbReference>
<dbReference type="InterPro" id="IPR012340">
    <property type="entry name" value="NA-bd_OB-fold"/>
</dbReference>
<dbReference type="PANTHER" id="PTHR10947:SF0">
    <property type="entry name" value="PHENYLALANINE--TRNA LIGASE BETA SUBUNIT"/>
    <property type="match status" value="1"/>
</dbReference>
<dbReference type="InterPro" id="IPR005121">
    <property type="entry name" value="Fdx_antiC-bd"/>
</dbReference>
<dbReference type="Gene3D" id="3.50.40.10">
    <property type="entry name" value="Phenylalanyl-trna Synthetase, Chain B, domain 3"/>
    <property type="match status" value="1"/>
</dbReference>
<dbReference type="NCBIfam" id="TIGR00472">
    <property type="entry name" value="pheT_bact"/>
    <property type="match status" value="1"/>
</dbReference>
<evidence type="ECO:0000256" key="4">
    <source>
        <dbReference type="ARBA" id="ARBA00022490"/>
    </source>
</evidence>
<evidence type="ECO:0000256" key="13">
    <source>
        <dbReference type="ARBA" id="ARBA00023146"/>
    </source>
</evidence>
<dbReference type="InterPro" id="IPR002547">
    <property type="entry name" value="tRNA-bd_dom"/>
</dbReference>
<dbReference type="PROSITE" id="PS51483">
    <property type="entry name" value="B5"/>
    <property type="match status" value="1"/>
</dbReference>
<keyword evidence="12 15" id="KW-0648">Protein biosynthesis</keyword>
<dbReference type="CDD" id="cd02796">
    <property type="entry name" value="tRNA_bind_bactPheRS"/>
    <property type="match status" value="1"/>
</dbReference>
<dbReference type="SUPFAM" id="SSF56037">
    <property type="entry name" value="PheT/TilS domain"/>
    <property type="match status" value="1"/>
</dbReference>
<feature type="binding site" evidence="15">
    <location>
        <position position="471"/>
    </location>
    <ligand>
        <name>Mg(2+)</name>
        <dbReference type="ChEBI" id="CHEBI:18420"/>
        <note>shared with alpha subunit</note>
    </ligand>
</feature>
<evidence type="ECO:0000259" key="17">
    <source>
        <dbReference type="PROSITE" id="PS50886"/>
    </source>
</evidence>
<comment type="catalytic activity">
    <reaction evidence="14 15">
        <text>tRNA(Phe) + L-phenylalanine + ATP = L-phenylalanyl-tRNA(Phe) + AMP + diphosphate + H(+)</text>
        <dbReference type="Rhea" id="RHEA:19413"/>
        <dbReference type="Rhea" id="RHEA-COMP:9668"/>
        <dbReference type="Rhea" id="RHEA-COMP:9699"/>
        <dbReference type="ChEBI" id="CHEBI:15378"/>
        <dbReference type="ChEBI" id="CHEBI:30616"/>
        <dbReference type="ChEBI" id="CHEBI:33019"/>
        <dbReference type="ChEBI" id="CHEBI:58095"/>
        <dbReference type="ChEBI" id="CHEBI:78442"/>
        <dbReference type="ChEBI" id="CHEBI:78531"/>
        <dbReference type="ChEBI" id="CHEBI:456215"/>
        <dbReference type="EC" id="6.1.1.20"/>
    </reaction>
</comment>
<comment type="subunit">
    <text evidence="3 15">Tetramer of two alpha and two beta subunits.</text>
</comment>
<dbReference type="FunFam" id="3.50.40.10:FF:000001">
    <property type="entry name" value="Phenylalanine--tRNA ligase beta subunit"/>
    <property type="match status" value="1"/>
</dbReference>
<evidence type="ECO:0000259" key="18">
    <source>
        <dbReference type="PROSITE" id="PS51447"/>
    </source>
</evidence>
<dbReference type="SUPFAM" id="SSF54991">
    <property type="entry name" value="Anticodon-binding domain of PheRS"/>
    <property type="match status" value="1"/>
</dbReference>
<dbReference type="GO" id="GO:0004826">
    <property type="term" value="F:phenylalanine-tRNA ligase activity"/>
    <property type="evidence" value="ECO:0007669"/>
    <property type="project" value="UniProtKB-UniRule"/>
</dbReference>
<evidence type="ECO:0000256" key="5">
    <source>
        <dbReference type="ARBA" id="ARBA00022555"/>
    </source>
</evidence>
<dbReference type="SMART" id="SM00873">
    <property type="entry name" value="B3_4"/>
    <property type="match status" value="1"/>
</dbReference>
<dbReference type="InterPro" id="IPR036690">
    <property type="entry name" value="Fdx_antiC-bd_sf"/>
</dbReference>
<evidence type="ECO:0000256" key="10">
    <source>
        <dbReference type="ARBA" id="ARBA00022842"/>
    </source>
</evidence>
<dbReference type="FunFam" id="2.40.50.140:FF:000045">
    <property type="entry name" value="Phenylalanine--tRNA ligase beta subunit"/>
    <property type="match status" value="1"/>
</dbReference>
<dbReference type="PROSITE" id="PS51447">
    <property type="entry name" value="FDX_ACB"/>
    <property type="match status" value="1"/>
</dbReference>
<accession>A0A917I2I2</accession>
<keyword evidence="10 15" id="KW-0460">Magnesium</keyword>
<evidence type="ECO:0000256" key="11">
    <source>
        <dbReference type="ARBA" id="ARBA00022884"/>
    </source>
</evidence>
<evidence type="ECO:0000256" key="7">
    <source>
        <dbReference type="ARBA" id="ARBA00022723"/>
    </source>
</evidence>
<feature type="binding site" evidence="15">
    <location>
        <position position="472"/>
    </location>
    <ligand>
        <name>Mg(2+)</name>
        <dbReference type="ChEBI" id="CHEBI:18420"/>
        <note>shared with alpha subunit</note>
    </ligand>
</feature>
<feature type="binding site" evidence="15">
    <location>
        <position position="462"/>
    </location>
    <ligand>
        <name>Mg(2+)</name>
        <dbReference type="ChEBI" id="CHEBI:18420"/>
        <note>shared with alpha subunit</note>
    </ligand>
</feature>
<dbReference type="InterPro" id="IPR041616">
    <property type="entry name" value="PheRS_beta_core"/>
</dbReference>
<dbReference type="InterPro" id="IPR009061">
    <property type="entry name" value="DNA-bd_dom_put_sf"/>
</dbReference>
<dbReference type="GO" id="GO:0005524">
    <property type="term" value="F:ATP binding"/>
    <property type="evidence" value="ECO:0007669"/>
    <property type="project" value="UniProtKB-UniRule"/>
</dbReference>
<keyword evidence="5 16" id="KW-0820">tRNA-binding</keyword>
<gene>
    <name evidence="15 20" type="primary">pheT</name>
    <name evidence="20" type="ORF">GCM10007415_47610</name>
</gene>
<dbReference type="RefSeq" id="WP_188508638.1">
    <property type="nucleotide sequence ID" value="NZ_BMER01000007.1"/>
</dbReference>
<reference evidence="20" key="2">
    <citation type="submission" date="2020-09" db="EMBL/GenBank/DDBJ databases">
        <authorList>
            <person name="Sun Q."/>
            <person name="Zhou Y."/>
        </authorList>
    </citation>
    <scope>NUCLEOTIDE SEQUENCE</scope>
    <source>
        <strain evidence="20">CGMCC 1.12195</strain>
    </source>
</reference>
<dbReference type="FunFam" id="3.30.70.380:FF:000001">
    <property type="entry name" value="Phenylalanine--tRNA ligase beta subunit"/>
    <property type="match status" value="1"/>
</dbReference>
<dbReference type="GO" id="GO:0009328">
    <property type="term" value="C:phenylalanine-tRNA ligase complex"/>
    <property type="evidence" value="ECO:0007669"/>
    <property type="project" value="TreeGrafter"/>
</dbReference>
<evidence type="ECO:0000256" key="15">
    <source>
        <dbReference type="HAMAP-Rule" id="MF_00283"/>
    </source>
</evidence>
<evidence type="ECO:0000313" key="21">
    <source>
        <dbReference type="Proteomes" id="UP000660862"/>
    </source>
</evidence>
<dbReference type="Gene3D" id="3.30.56.10">
    <property type="match status" value="2"/>
</dbReference>
<reference evidence="20" key="1">
    <citation type="journal article" date="2014" name="Int. J. Syst. Evol. Microbiol.">
        <title>Complete genome sequence of Corynebacterium casei LMG S-19264T (=DSM 44701T), isolated from a smear-ripened cheese.</title>
        <authorList>
            <consortium name="US DOE Joint Genome Institute (JGI-PGF)"/>
            <person name="Walter F."/>
            <person name="Albersmeier A."/>
            <person name="Kalinowski J."/>
            <person name="Ruckert C."/>
        </authorList>
    </citation>
    <scope>NUCLEOTIDE SEQUENCE</scope>
    <source>
        <strain evidence="20">CGMCC 1.12195</strain>
    </source>
</reference>
<feature type="domain" description="B5" evidence="19">
    <location>
        <begin position="408"/>
        <end position="484"/>
    </location>
</feature>
<dbReference type="PROSITE" id="PS50886">
    <property type="entry name" value="TRBD"/>
    <property type="match status" value="1"/>
</dbReference>
<evidence type="ECO:0000256" key="16">
    <source>
        <dbReference type="PROSITE-ProRule" id="PRU00209"/>
    </source>
</evidence>
<keyword evidence="11 16" id="KW-0694">RNA-binding</keyword>
<comment type="cofactor">
    <cofactor evidence="15">
        <name>Mg(2+)</name>
        <dbReference type="ChEBI" id="CHEBI:18420"/>
    </cofactor>
    <text evidence="15">Binds 2 magnesium ions per tetramer.</text>
</comment>
<evidence type="ECO:0000256" key="2">
    <source>
        <dbReference type="ARBA" id="ARBA00008653"/>
    </source>
</evidence>
<dbReference type="EC" id="6.1.1.20" evidence="15"/>
<proteinExistence type="inferred from homology"/>
<dbReference type="SMART" id="SM00874">
    <property type="entry name" value="B5"/>
    <property type="match status" value="1"/>
</dbReference>
<dbReference type="InterPro" id="IPR005147">
    <property type="entry name" value="tRNA_synthase_B5-dom"/>
</dbReference>
<dbReference type="Pfam" id="PF17759">
    <property type="entry name" value="tRNA_synthFbeta"/>
    <property type="match status" value="1"/>
</dbReference>
<keyword evidence="4 15" id="KW-0963">Cytoplasm</keyword>
<dbReference type="GO" id="GO:0000049">
    <property type="term" value="F:tRNA binding"/>
    <property type="evidence" value="ECO:0007669"/>
    <property type="project" value="UniProtKB-UniRule"/>
</dbReference>
<evidence type="ECO:0000256" key="12">
    <source>
        <dbReference type="ARBA" id="ARBA00022917"/>
    </source>
</evidence>
<dbReference type="SUPFAM" id="SSF55681">
    <property type="entry name" value="Class II aaRS and biotin synthetases"/>
    <property type="match status" value="1"/>
</dbReference>
<feature type="binding site" evidence="15">
    <location>
        <position position="468"/>
    </location>
    <ligand>
        <name>Mg(2+)</name>
        <dbReference type="ChEBI" id="CHEBI:18420"/>
        <note>shared with alpha subunit</note>
    </ligand>
</feature>
<dbReference type="Gene3D" id="3.30.930.10">
    <property type="entry name" value="Bira Bifunctional Protein, Domain 2"/>
    <property type="match status" value="1"/>
</dbReference>
<sequence>MNISYHWLKDFIQTNKTPEELSGILTDIGLEVESLDVVQHIPGGLEGLVIGEVKTCEQHPNADRLRVTTVDIGGEAPLHIVCGAPNVAVGQRVVVAIVGTTVHPIGGEPFKINKSKIRGEVSEGMICAEDEIGLGISHDGIMVLAADAPIGVPAKIYLGIQDDYVFEIGLTPNRADAASHLGVARDIAAWLRSGYLMPDVEGFVAGNDPALPVTVTDSEACPRYSSLTIDGITVSESPDWLKGRLQAIGVRPINSVVDVTNYVLHELGQPLHAFDADTLAGGQVVVRQAEPDELFVTLDGVERKLHREDLMICDAEKPLCIAGVFGGMHSGVTERTTRVFLESAYFHPVFVRKTSKRHGLKTDASFRFERGTDPDMTVLALKRAALLITQIAGGHISTSVSDVYPRPILPFTFDVRYAEVRRVIGKTIPDSEIKAIIEALGIAVLGEASGVLTVQVPPHKVDVTREVDVIEEVLRIYGYNNIEIKRQIKASLHTSSKPDKEVVQDQVADLLIGNGFREILSNSLTKLDYTDNPDLAVRILNPLSADLDTMRQNLLYSILGAMAYNQKRKQQDLKFFEFGNTYQLGEGSYVEKQRLALAITGGQLPEQWNHRDKSVSFYDIKAAVDAILRRLNVTGLQVVDAPELHYQYGLTYERAGKAMVSFGAVSKSALVKADLAGEVFYADFDWAAILKAIRKNKITYQEVSKFPAVRRDLSLLIDADVNFGVLKGIAEKTERKLLKQVNVFDVYKGDKLPAGKKSYALYFVLQDEEKTLNDNQIDAIVKKLIHNFEKEVGAEVRS</sequence>
<name>A0A917I2I2_9SPHI</name>
<dbReference type="SUPFAM" id="SSF50249">
    <property type="entry name" value="Nucleic acid-binding proteins"/>
    <property type="match status" value="1"/>
</dbReference>
<dbReference type="AlphaFoldDB" id="A0A917I2I2"/>